<reference evidence="2" key="1">
    <citation type="submission" date="2018-11" db="EMBL/GenBank/DDBJ databases">
        <title>Proposal to divide the Flavobacteriaceae and reorganize its genera based on Amino Acid Identity values calculated from whole genome sequences.</title>
        <authorList>
            <person name="Nicholson A.C."/>
            <person name="Gulvik C.A."/>
            <person name="Whitney A.M."/>
            <person name="Humrighouse B.W."/>
            <person name="Bell M."/>
            <person name="Holmes B."/>
            <person name="Steigerwalt A.G."/>
            <person name="Villarma A."/>
            <person name="Sheth M."/>
            <person name="Batra D."/>
            <person name="Pryor J."/>
            <person name="Bernardet J.-F."/>
            <person name="Hugo C."/>
            <person name="Kampfer P."/>
            <person name="Newman J."/>
            <person name="McQuiston J.R."/>
        </authorList>
    </citation>
    <scope>NUCLEOTIDE SEQUENCE [LARGE SCALE GENOMIC DNA]</scope>
    <source>
        <strain evidence="2">G0229</strain>
    </source>
</reference>
<evidence type="ECO:0000313" key="2">
    <source>
        <dbReference type="Proteomes" id="UP000271193"/>
    </source>
</evidence>
<gene>
    <name evidence="1" type="ORF">EG339_15825</name>
</gene>
<sequence length="257" mass="29115">MRKLLTRLNWLLIPSLIIICSCSKDKVKAELPPANNDLISTTTDTSNSVTASPVSVEQTGKNPADFIPKGYRIFEKSYGDLNKDGLEDCMLIIKKIDDANIVNHESRGKLDMNRRGIIVLLKNQNGYQLAAENNNCFSSENEDGGAYFSPELIVEAEKGNLIIHYAHGKYGYWRYIFRYQNSGFELIGYDESSNNGPLVNSTTSINFLTKKKRKDINTNEEAEGGDEIFETTWSNIKITKLLDLTEIRDFDELEMTY</sequence>
<dbReference type="Proteomes" id="UP000271193">
    <property type="component" value="Chromosome"/>
</dbReference>
<accession>A0A3G6TIP4</accession>
<keyword evidence="2" id="KW-1185">Reference proteome</keyword>
<protein>
    <recommendedName>
        <fullName evidence="3">Lipoprotein</fullName>
    </recommendedName>
</protein>
<name>A0A3G6TIP4_9FLAO</name>
<dbReference type="AlphaFoldDB" id="A0A3G6TIP4"/>
<dbReference type="KEGG" id="cben:EG339_15825"/>
<dbReference type="RefSeq" id="WP_123870901.1">
    <property type="nucleotide sequence ID" value="NZ_CP033932.1"/>
</dbReference>
<dbReference type="EMBL" id="CP033932">
    <property type="protein sequence ID" value="AZB25950.1"/>
    <property type="molecule type" value="Genomic_DNA"/>
</dbReference>
<organism evidence="1 2">
    <name type="scientific">Chryseobacterium bernardetii</name>
    <dbReference type="NCBI Taxonomy" id="1241978"/>
    <lineage>
        <taxon>Bacteria</taxon>
        <taxon>Pseudomonadati</taxon>
        <taxon>Bacteroidota</taxon>
        <taxon>Flavobacteriia</taxon>
        <taxon>Flavobacteriales</taxon>
        <taxon>Weeksellaceae</taxon>
        <taxon>Chryseobacterium group</taxon>
        <taxon>Chryseobacterium</taxon>
    </lineage>
</organism>
<dbReference type="PROSITE" id="PS51257">
    <property type="entry name" value="PROKAR_LIPOPROTEIN"/>
    <property type="match status" value="1"/>
</dbReference>
<evidence type="ECO:0008006" key="3">
    <source>
        <dbReference type="Google" id="ProtNLM"/>
    </source>
</evidence>
<evidence type="ECO:0000313" key="1">
    <source>
        <dbReference type="EMBL" id="AZB25950.1"/>
    </source>
</evidence>
<dbReference type="GeneID" id="99066281"/>
<proteinExistence type="predicted"/>